<accession>A0A8S1D612</accession>
<dbReference type="CDD" id="cd05327">
    <property type="entry name" value="retinol-DH_like_SDR_c_like"/>
    <property type="match status" value="1"/>
</dbReference>
<evidence type="ECO:0000256" key="2">
    <source>
        <dbReference type="SAM" id="Phobius"/>
    </source>
</evidence>
<dbReference type="Gene3D" id="3.40.50.720">
    <property type="entry name" value="NAD(P)-binding Rossmann-like Domain"/>
    <property type="match status" value="1"/>
</dbReference>
<dbReference type="SUPFAM" id="SSF51735">
    <property type="entry name" value="NAD(P)-binding Rossmann-fold domains"/>
    <property type="match status" value="1"/>
</dbReference>
<evidence type="ECO:0008006" key="5">
    <source>
        <dbReference type="Google" id="ProtNLM"/>
    </source>
</evidence>
<sequence>MLISSLLKGNTPAKFSVSYVLRSEMLFECCWLNLLAAVAAAAFGLVALIVFYAKITCGVCKSTKNMKGKTVIITGATSGIGKETARDLAKRGARLILACRTVSAAEEVKAEISNETGNKDIEVRRLDLGSFESVREFCKGILASEKQLDVLVHNAGCAETFNKKVSPDGIELTLATNHYGPFLMTNLLIDLLKKSRPSRIVVVASSLYVIKRLTLDEANLVDGLPALMYYRSKFANIAFALELARKLEGTGVTVNCLHPGLVDTGIWKSVPFPMNLGLKLIIKGFFKTPEEGAQTTIYLATSEEVEGVSGKYYSDCKESSLSAAVQDPDFGKKLWEISETMVKLTADDPKI</sequence>
<dbReference type="PANTHER" id="PTHR43157">
    <property type="entry name" value="PHOSPHATIDYLINOSITOL-GLYCAN BIOSYNTHESIS CLASS F PROTEIN-RELATED"/>
    <property type="match status" value="1"/>
</dbReference>
<protein>
    <recommendedName>
        <fullName evidence="5">Retinol dehydrogenase 14</fullName>
    </recommendedName>
</protein>
<keyword evidence="2" id="KW-1133">Transmembrane helix</keyword>
<dbReference type="PANTHER" id="PTHR43157:SF66">
    <property type="entry name" value="WW DOMAIN-CONTAINING OXIDOREDUCTASE-LIKE PROTEIN"/>
    <property type="match status" value="1"/>
</dbReference>
<name>A0A8S1D612_9INSE</name>
<comment type="caution">
    <text evidence="3">The sequence shown here is derived from an EMBL/GenBank/DDBJ whole genome shotgun (WGS) entry which is preliminary data.</text>
</comment>
<evidence type="ECO:0000256" key="1">
    <source>
        <dbReference type="ARBA" id="ARBA00023002"/>
    </source>
</evidence>
<dbReference type="Proteomes" id="UP000494165">
    <property type="component" value="Unassembled WGS sequence"/>
</dbReference>
<dbReference type="EMBL" id="CADEPI010000148">
    <property type="protein sequence ID" value="CAB3377626.1"/>
    <property type="molecule type" value="Genomic_DNA"/>
</dbReference>
<dbReference type="AlphaFoldDB" id="A0A8S1D612"/>
<dbReference type="Pfam" id="PF00106">
    <property type="entry name" value="adh_short"/>
    <property type="match status" value="1"/>
</dbReference>
<dbReference type="GO" id="GO:0016491">
    <property type="term" value="F:oxidoreductase activity"/>
    <property type="evidence" value="ECO:0007669"/>
    <property type="project" value="UniProtKB-KW"/>
</dbReference>
<dbReference type="InterPro" id="IPR036291">
    <property type="entry name" value="NAD(P)-bd_dom_sf"/>
</dbReference>
<keyword evidence="4" id="KW-1185">Reference proteome</keyword>
<dbReference type="PRINTS" id="PR00081">
    <property type="entry name" value="GDHRDH"/>
</dbReference>
<keyword evidence="1" id="KW-0560">Oxidoreductase</keyword>
<keyword evidence="2" id="KW-0472">Membrane</keyword>
<proteinExistence type="predicted"/>
<evidence type="ECO:0000313" key="3">
    <source>
        <dbReference type="EMBL" id="CAB3377626.1"/>
    </source>
</evidence>
<reference evidence="3 4" key="1">
    <citation type="submission" date="2020-04" db="EMBL/GenBank/DDBJ databases">
        <authorList>
            <person name="Alioto T."/>
            <person name="Alioto T."/>
            <person name="Gomez Garrido J."/>
        </authorList>
    </citation>
    <scope>NUCLEOTIDE SEQUENCE [LARGE SCALE GENOMIC DNA]</scope>
</reference>
<dbReference type="InterPro" id="IPR002347">
    <property type="entry name" value="SDR_fam"/>
</dbReference>
<dbReference type="OrthoDB" id="191139at2759"/>
<feature type="transmembrane region" description="Helical" evidence="2">
    <location>
        <begin position="31"/>
        <end position="53"/>
    </location>
</feature>
<keyword evidence="2" id="KW-0812">Transmembrane</keyword>
<evidence type="ECO:0000313" key="4">
    <source>
        <dbReference type="Proteomes" id="UP000494165"/>
    </source>
</evidence>
<organism evidence="3 4">
    <name type="scientific">Cloeon dipterum</name>
    <dbReference type="NCBI Taxonomy" id="197152"/>
    <lineage>
        <taxon>Eukaryota</taxon>
        <taxon>Metazoa</taxon>
        <taxon>Ecdysozoa</taxon>
        <taxon>Arthropoda</taxon>
        <taxon>Hexapoda</taxon>
        <taxon>Insecta</taxon>
        <taxon>Pterygota</taxon>
        <taxon>Palaeoptera</taxon>
        <taxon>Ephemeroptera</taxon>
        <taxon>Pisciforma</taxon>
        <taxon>Baetidae</taxon>
        <taxon>Cloeon</taxon>
    </lineage>
</organism>
<gene>
    <name evidence="3" type="ORF">CLODIP_2_CD14048</name>
</gene>